<evidence type="ECO:0000313" key="1">
    <source>
        <dbReference type="EMBL" id="MEQ2276964.1"/>
    </source>
</evidence>
<dbReference type="Proteomes" id="UP001444071">
    <property type="component" value="Unassembled WGS sequence"/>
</dbReference>
<accession>A0ABV0X5J0</accession>
<keyword evidence="2" id="KW-1185">Reference proteome</keyword>
<organism evidence="1 2">
    <name type="scientific">Xenotaenia resolanae</name>
    <dbReference type="NCBI Taxonomy" id="208358"/>
    <lineage>
        <taxon>Eukaryota</taxon>
        <taxon>Metazoa</taxon>
        <taxon>Chordata</taxon>
        <taxon>Craniata</taxon>
        <taxon>Vertebrata</taxon>
        <taxon>Euteleostomi</taxon>
        <taxon>Actinopterygii</taxon>
        <taxon>Neopterygii</taxon>
        <taxon>Teleostei</taxon>
        <taxon>Neoteleostei</taxon>
        <taxon>Acanthomorphata</taxon>
        <taxon>Ovalentaria</taxon>
        <taxon>Atherinomorphae</taxon>
        <taxon>Cyprinodontiformes</taxon>
        <taxon>Goodeidae</taxon>
        <taxon>Xenotaenia</taxon>
    </lineage>
</organism>
<sequence length="155" mass="17853">MLSQGNAEILLPRKKKWCTFSMPSSSVQGRGGAGAYLQQSTGERWGTPWTGRQSIAGEHKDTNNHIHLTIMFLDRGRKKEYPERTNSAINCTIVQPFTLSHFDIAFSWSSLCNTICQYKKGKTYHTFLFHHGFIILHPRNRIIFERPNMNLIENL</sequence>
<name>A0ABV0X5J0_9TELE</name>
<evidence type="ECO:0000313" key="2">
    <source>
        <dbReference type="Proteomes" id="UP001444071"/>
    </source>
</evidence>
<proteinExistence type="predicted"/>
<comment type="caution">
    <text evidence="1">The sequence shown here is derived from an EMBL/GenBank/DDBJ whole genome shotgun (WGS) entry which is preliminary data.</text>
</comment>
<dbReference type="EMBL" id="JAHRIM010090603">
    <property type="protein sequence ID" value="MEQ2276964.1"/>
    <property type="molecule type" value="Genomic_DNA"/>
</dbReference>
<protein>
    <submittedName>
        <fullName evidence="1">Uncharacterized protein</fullName>
    </submittedName>
</protein>
<reference evidence="1 2" key="1">
    <citation type="submission" date="2021-06" db="EMBL/GenBank/DDBJ databases">
        <authorList>
            <person name="Palmer J.M."/>
        </authorList>
    </citation>
    <scope>NUCLEOTIDE SEQUENCE [LARGE SCALE GENOMIC DNA]</scope>
    <source>
        <strain evidence="1 2">XR_2019</strain>
        <tissue evidence="1">Muscle</tissue>
    </source>
</reference>
<gene>
    <name evidence="1" type="ORF">XENORESO_015964</name>
</gene>